<dbReference type="PIRSF" id="PIRSF002746">
    <property type="entry name" value="Gluconate_transporter"/>
    <property type="match status" value="1"/>
</dbReference>
<dbReference type="GO" id="GO:0005886">
    <property type="term" value="C:plasma membrane"/>
    <property type="evidence" value="ECO:0007669"/>
    <property type="project" value="TreeGrafter"/>
</dbReference>
<keyword evidence="1" id="KW-0812">Transmembrane</keyword>
<gene>
    <name evidence="2" type="ORF">GXN76_09160</name>
</gene>
<feature type="transmembrane region" description="Helical" evidence="1">
    <location>
        <begin position="6"/>
        <end position="24"/>
    </location>
</feature>
<dbReference type="InterPro" id="IPR003474">
    <property type="entry name" value="Glcn_transporter"/>
</dbReference>
<sequence length="456" mass="48344">MNSSVAMMILGLVLGIGILIFLVLKTKIHAFPALIIAASITGLVGGMTPPTVIEAITAGFGNTLASIGLVIGFGVMMGRILEISGAAERLAFTFLKWLGKRKEEWALAMTGYVVSIPIFLDSAFVILTPLAKALSSKTGKSVIGLGVALGLGLTATHHAVPPTPGPLGVAGIFKVDVGMMMLWGLVFAIPIVITGVYYGKWIGKRIYQLPNEDGTDWVRPDQPQTFQEFVEMEERKNLPSLMRSMLPILVPLVLILGNTILSALELKGGVYDYFVFLGSPVIAVGIGLLIALYGLFGHLRRSEALERMEEGIQSAGIILLVTGAGGALGNVLRESGAGEEIAKLIAQTAIPAVLLPFFIATIVRLIQGSGTVAMITAASIAAPIISSLDVNMALAAQGAALGAMIFSYFNDSMFWVVNRMLGIRNVKEQILTWSVPTTLAWAVSLVMLVVANWIVG</sequence>
<dbReference type="PANTHER" id="PTHR30354">
    <property type="entry name" value="GNT FAMILY GLUCONATE TRANSPORTER"/>
    <property type="match status" value="1"/>
</dbReference>
<dbReference type="RefSeq" id="WP_173222502.1">
    <property type="nucleotide sequence ID" value="NZ_CP048104.1"/>
</dbReference>
<feature type="transmembrane region" description="Helical" evidence="1">
    <location>
        <begin position="430"/>
        <end position="455"/>
    </location>
</feature>
<dbReference type="AlphaFoldDB" id="A0A7D3XRZ0"/>
<feature type="transmembrane region" description="Helical" evidence="1">
    <location>
        <begin position="180"/>
        <end position="199"/>
    </location>
</feature>
<dbReference type="GO" id="GO:0015128">
    <property type="term" value="F:gluconate transmembrane transporter activity"/>
    <property type="evidence" value="ECO:0007669"/>
    <property type="project" value="InterPro"/>
</dbReference>
<keyword evidence="3" id="KW-1185">Reference proteome</keyword>
<feature type="transmembrane region" description="Helical" evidence="1">
    <location>
        <begin position="105"/>
        <end position="130"/>
    </location>
</feature>
<organism evidence="2 3">
    <name type="scientific">Kroppenstedtia pulmonis</name>
    <dbReference type="NCBI Taxonomy" id="1380685"/>
    <lineage>
        <taxon>Bacteria</taxon>
        <taxon>Bacillati</taxon>
        <taxon>Bacillota</taxon>
        <taxon>Bacilli</taxon>
        <taxon>Bacillales</taxon>
        <taxon>Thermoactinomycetaceae</taxon>
        <taxon>Kroppenstedtia</taxon>
    </lineage>
</organism>
<dbReference type="Pfam" id="PF02447">
    <property type="entry name" value="GntP_permease"/>
    <property type="match status" value="1"/>
</dbReference>
<feature type="transmembrane region" description="Helical" evidence="1">
    <location>
        <begin position="344"/>
        <end position="363"/>
    </location>
</feature>
<dbReference type="Proteomes" id="UP000503088">
    <property type="component" value="Chromosome"/>
</dbReference>
<evidence type="ECO:0000313" key="2">
    <source>
        <dbReference type="EMBL" id="QKG84628.1"/>
    </source>
</evidence>
<accession>A0A7D3XRZ0</accession>
<dbReference type="NCBIfam" id="TIGR00791">
    <property type="entry name" value="gntP"/>
    <property type="match status" value="1"/>
</dbReference>
<reference evidence="2 3" key="1">
    <citation type="submission" date="2020-01" db="EMBL/GenBank/DDBJ databases">
        <authorList>
            <person name="Gulvik C.A."/>
            <person name="Batra D.G."/>
        </authorList>
    </citation>
    <scope>NUCLEOTIDE SEQUENCE [LARGE SCALE GENOMIC DNA]</scope>
    <source>
        <strain evidence="2 3">W9323</strain>
    </source>
</reference>
<dbReference type="EMBL" id="CP048104">
    <property type="protein sequence ID" value="QKG84628.1"/>
    <property type="molecule type" value="Genomic_DNA"/>
</dbReference>
<proteinExistence type="predicted"/>
<feature type="transmembrane region" description="Helical" evidence="1">
    <location>
        <begin position="31"/>
        <end position="49"/>
    </location>
</feature>
<feature type="transmembrane region" description="Helical" evidence="1">
    <location>
        <begin position="315"/>
        <end position="332"/>
    </location>
</feature>
<feature type="transmembrane region" description="Helical" evidence="1">
    <location>
        <begin position="370"/>
        <end position="386"/>
    </location>
</feature>
<keyword evidence="1" id="KW-0472">Membrane</keyword>
<evidence type="ECO:0000313" key="3">
    <source>
        <dbReference type="Proteomes" id="UP000503088"/>
    </source>
</evidence>
<dbReference type="KEGG" id="kpul:GXN76_09160"/>
<evidence type="ECO:0000256" key="1">
    <source>
        <dbReference type="SAM" id="Phobius"/>
    </source>
</evidence>
<protein>
    <submittedName>
        <fullName evidence="2">GntP family permease</fullName>
    </submittedName>
</protein>
<feature type="transmembrane region" description="Helical" evidence="1">
    <location>
        <begin position="392"/>
        <end position="409"/>
    </location>
</feature>
<dbReference type="PANTHER" id="PTHR30354:SF11">
    <property type="entry name" value="PERMEASE"/>
    <property type="match status" value="1"/>
</dbReference>
<feature type="transmembrane region" description="Helical" evidence="1">
    <location>
        <begin position="245"/>
        <end position="264"/>
    </location>
</feature>
<feature type="transmembrane region" description="Helical" evidence="1">
    <location>
        <begin position="270"/>
        <end position="295"/>
    </location>
</feature>
<name>A0A7D3XRZ0_9BACL</name>
<keyword evidence="1" id="KW-1133">Transmembrane helix</keyword>